<accession>A0A8X8B0C0</accession>
<dbReference type="Proteomes" id="UP000886595">
    <property type="component" value="Unassembled WGS sequence"/>
</dbReference>
<dbReference type="Pfam" id="PF00153">
    <property type="entry name" value="Mito_carr"/>
    <property type="match status" value="1"/>
</dbReference>
<reference evidence="10 11" key="1">
    <citation type="submission" date="2020-02" db="EMBL/GenBank/DDBJ databases">
        <authorList>
            <person name="Ma Q."/>
            <person name="Huang Y."/>
            <person name="Song X."/>
            <person name="Pei D."/>
        </authorList>
    </citation>
    <scope>NUCLEOTIDE SEQUENCE [LARGE SCALE GENOMIC DNA]</scope>
    <source>
        <strain evidence="10">Sxm20200214</strain>
        <tissue evidence="10">Leaf</tissue>
    </source>
</reference>
<dbReference type="Gene3D" id="1.50.40.10">
    <property type="entry name" value="Mitochondrial carrier domain"/>
    <property type="match status" value="1"/>
</dbReference>
<keyword evidence="6" id="KW-1133">Transmembrane helix</keyword>
<name>A0A8X8B0C0_BRACI</name>
<organism evidence="10 11">
    <name type="scientific">Brassica carinata</name>
    <name type="common">Ethiopian mustard</name>
    <name type="synonym">Abyssinian cabbage</name>
    <dbReference type="NCBI Taxonomy" id="52824"/>
    <lineage>
        <taxon>Eukaryota</taxon>
        <taxon>Viridiplantae</taxon>
        <taxon>Streptophyta</taxon>
        <taxon>Embryophyta</taxon>
        <taxon>Tracheophyta</taxon>
        <taxon>Spermatophyta</taxon>
        <taxon>Magnoliopsida</taxon>
        <taxon>eudicotyledons</taxon>
        <taxon>Gunneridae</taxon>
        <taxon>Pentapetalae</taxon>
        <taxon>rosids</taxon>
        <taxon>malvids</taxon>
        <taxon>Brassicales</taxon>
        <taxon>Brassicaceae</taxon>
        <taxon>Brassiceae</taxon>
        <taxon>Brassica</taxon>
    </lineage>
</organism>
<dbReference type="InterPro" id="IPR018108">
    <property type="entry name" value="MCP_transmembrane"/>
</dbReference>
<comment type="caution">
    <text evidence="10">The sequence shown here is derived from an EMBL/GenBank/DDBJ whole genome shotgun (WGS) entry which is preliminary data.</text>
</comment>
<dbReference type="InterPro" id="IPR023395">
    <property type="entry name" value="MCP_dom_sf"/>
</dbReference>
<evidence type="ECO:0000256" key="8">
    <source>
        <dbReference type="PROSITE-ProRule" id="PRU00282"/>
    </source>
</evidence>
<keyword evidence="5" id="KW-0677">Repeat</keyword>
<gene>
    <name evidence="10" type="ORF">Bca52824_012407</name>
</gene>
<keyword evidence="11" id="KW-1185">Reference proteome</keyword>
<dbReference type="AlphaFoldDB" id="A0A8X8B0C0"/>
<proteinExistence type="inferred from homology"/>
<keyword evidence="3 9" id="KW-0813">Transport</keyword>
<keyword evidence="4 8" id="KW-0812">Transmembrane</keyword>
<evidence type="ECO:0000313" key="11">
    <source>
        <dbReference type="Proteomes" id="UP000886595"/>
    </source>
</evidence>
<dbReference type="GO" id="GO:0055085">
    <property type="term" value="P:transmembrane transport"/>
    <property type="evidence" value="ECO:0007669"/>
    <property type="project" value="InterPro"/>
</dbReference>
<evidence type="ECO:0000256" key="9">
    <source>
        <dbReference type="RuleBase" id="RU000488"/>
    </source>
</evidence>
<dbReference type="PANTHER" id="PTHR45683">
    <property type="entry name" value="MITOCHONDRIAL NICOTINAMIDE ADENINE DINUCLEOTIDE TRANSPORTER 1-RELATED-RELATED"/>
    <property type="match status" value="1"/>
</dbReference>
<evidence type="ECO:0000256" key="6">
    <source>
        <dbReference type="ARBA" id="ARBA00022989"/>
    </source>
</evidence>
<evidence type="ECO:0000256" key="1">
    <source>
        <dbReference type="ARBA" id="ARBA00004141"/>
    </source>
</evidence>
<evidence type="ECO:0000256" key="2">
    <source>
        <dbReference type="ARBA" id="ARBA00006375"/>
    </source>
</evidence>
<protein>
    <submittedName>
        <fullName evidence="10">Uncharacterized protein</fullName>
    </submittedName>
</protein>
<dbReference type="PROSITE" id="PS50920">
    <property type="entry name" value="SOLCAR"/>
    <property type="match status" value="1"/>
</dbReference>
<comment type="similarity">
    <text evidence="2 9">Belongs to the mitochondrial carrier (TC 2.A.29) family.</text>
</comment>
<sequence length="168" mass="18969">MYDSNFKRAYIIMILINVGKRHPRAVAEFATVAAMHPLDVLRTRFQVMSIHKPNLACQNKITASDTFSSNPAIQWAIRTIMKEEAPIALYKGIVPSLSLVSHGAIQFTAYEELRKVIVVSILKRRKPESADNLLLGRLCCDSSKVVAVLFTYPFQIKNTKNPRILELI</sequence>
<dbReference type="SUPFAM" id="SSF103506">
    <property type="entry name" value="Mitochondrial carrier"/>
    <property type="match status" value="1"/>
</dbReference>
<evidence type="ECO:0000256" key="3">
    <source>
        <dbReference type="ARBA" id="ARBA00022448"/>
    </source>
</evidence>
<keyword evidence="7 8" id="KW-0472">Membrane</keyword>
<evidence type="ECO:0000256" key="5">
    <source>
        <dbReference type="ARBA" id="ARBA00022737"/>
    </source>
</evidence>
<evidence type="ECO:0000313" key="10">
    <source>
        <dbReference type="EMBL" id="KAG2319194.1"/>
    </source>
</evidence>
<dbReference type="EMBL" id="JAAMPC010000003">
    <property type="protein sequence ID" value="KAG2319194.1"/>
    <property type="molecule type" value="Genomic_DNA"/>
</dbReference>
<dbReference type="GO" id="GO:0006862">
    <property type="term" value="P:nucleotide transport"/>
    <property type="evidence" value="ECO:0007669"/>
    <property type="project" value="InterPro"/>
</dbReference>
<dbReference type="GO" id="GO:0016020">
    <property type="term" value="C:membrane"/>
    <property type="evidence" value="ECO:0007669"/>
    <property type="project" value="UniProtKB-SubCell"/>
</dbReference>
<dbReference type="OrthoDB" id="269120at2759"/>
<comment type="subcellular location">
    <subcellularLocation>
        <location evidence="1">Membrane</location>
        <topology evidence="1">Multi-pass membrane protein</topology>
    </subcellularLocation>
</comment>
<dbReference type="InterPro" id="IPR044712">
    <property type="entry name" value="SLC25A32-like"/>
</dbReference>
<evidence type="ECO:0000256" key="4">
    <source>
        <dbReference type="ARBA" id="ARBA00022692"/>
    </source>
</evidence>
<feature type="repeat" description="Solcar" evidence="8">
    <location>
        <begin position="15"/>
        <end position="116"/>
    </location>
</feature>
<evidence type="ECO:0000256" key="7">
    <source>
        <dbReference type="ARBA" id="ARBA00023136"/>
    </source>
</evidence>